<sequence>MILEGFPFYPDTFGGCPPEDVSGPWGYQEFGDASDNNKHPEYRSNREWQGLDLKTP</sequence>
<dbReference type="Gene3D" id="3.10.290.30">
    <property type="entry name" value="MM3350-like"/>
    <property type="match status" value="1"/>
</dbReference>
<dbReference type="EMBL" id="FRCY01000005">
    <property type="protein sequence ID" value="SHN04184.1"/>
    <property type="molecule type" value="Genomic_DNA"/>
</dbReference>
<feature type="domain" description="Plasmid pRiA4b Orf3-like" evidence="2">
    <location>
        <begin position="7"/>
        <end position="50"/>
    </location>
</feature>
<dbReference type="OrthoDB" id="9801392at2"/>
<dbReference type="Pfam" id="PF07929">
    <property type="entry name" value="PRiA4_ORF3"/>
    <property type="match status" value="1"/>
</dbReference>
<feature type="compositionally biased region" description="Basic and acidic residues" evidence="1">
    <location>
        <begin position="35"/>
        <end position="46"/>
    </location>
</feature>
<proteinExistence type="predicted"/>
<reference evidence="3 4" key="1">
    <citation type="submission" date="2016-11" db="EMBL/GenBank/DDBJ databases">
        <authorList>
            <person name="Jaros S."/>
            <person name="Januszkiewicz K."/>
            <person name="Wedrychowicz H."/>
        </authorList>
    </citation>
    <scope>NUCLEOTIDE SEQUENCE [LARGE SCALE GENOMIC DNA]</scope>
    <source>
        <strain evidence="3 4">CGMCC 1.6102</strain>
    </source>
</reference>
<organism evidence="3 4">
    <name type="scientific">Cyclobacterium lianum</name>
    <dbReference type="NCBI Taxonomy" id="388280"/>
    <lineage>
        <taxon>Bacteria</taxon>
        <taxon>Pseudomonadati</taxon>
        <taxon>Bacteroidota</taxon>
        <taxon>Cytophagia</taxon>
        <taxon>Cytophagales</taxon>
        <taxon>Cyclobacteriaceae</taxon>
        <taxon>Cyclobacterium</taxon>
    </lineage>
</organism>
<dbReference type="AlphaFoldDB" id="A0A1M7NK06"/>
<dbReference type="RefSeq" id="WP_143156007.1">
    <property type="nucleotide sequence ID" value="NZ_FRCY01000005.1"/>
</dbReference>
<evidence type="ECO:0000313" key="3">
    <source>
        <dbReference type="EMBL" id="SHN04184.1"/>
    </source>
</evidence>
<dbReference type="InterPro" id="IPR024047">
    <property type="entry name" value="MM3350-like_sf"/>
</dbReference>
<keyword evidence="4" id="KW-1185">Reference proteome</keyword>
<gene>
    <name evidence="3" type="ORF">SAMN04488057_105397</name>
</gene>
<evidence type="ECO:0000259" key="2">
    <source>
        <dbReference type="Pfam" id="PF07929"/>
    </source>
</evidence>
<dbReference type="Proteomes" id="UP000184513">
    <property type="component" value="Unassembled WGS sequence"/>
</dbReference>
<evidence type="ECO:0000256" key="1">
    <source>
        <dbReference type="SAM" id="MobiDB-lite"/>
    </source>
</evidence>
<name>A0A1M7NK06_9BACT</name>
<protein>
    <submittedName>
        <fullName evidence="3">PRiA4b ORF-3-like protein</fullName>
    </submittedName>
</protein>
<accession>A0A1M7NK06</accession>
<dbReference type="SUPFAM" id="SSF159941">
    <property type="entry name" value="MM3350-like"/>
    <property type="match status" value="1"/>
</dbReference>
<evidence type="ECO:0000313" key="4">
    <source>
        <dbReference type="Proteomes" id="UP000184513"/>
    </source>
</evidence>
<feature type="region of interest" description="Disordered" evidence="1">
    <location>
        <begin position="20"/>
        <end position="56"/>
    </location>
</feature>
<dbReference type="InterPro" id="IPR012912">
    <property type="entry name" value="Plasmid_pRiA4b_Orf3-like"/>
</dbReference>